<dbReference type="PANTHER" id="PTHR47151">
    <property type="entry name" value="LEU/ILE/VAL-BINDING ABC TRANSPORTER SUBUNIT"/>
    <property type="match status" value="1"/>
</dbReference>
<dbReference type="Pfam" id="PF13458">
    <property type="entry name" value="Peripla_BP_6"/>
    <property type="match status" value="1"/>
</dbReference>
<gene>
    <name evidence="6" type="ORF">SAMN06297387_101178</name>
</gene>
<evidence type="ECO:0000256" key="1">
    <source>
        <dbReference type="ARBA" id="ARBA00010062"/>
    </source>
</evidence>
<dbReference type="PRINTS" id="PR00337">
    <property type="entry name" value="LEUILEVALBP"/>
</dbReference>
<dbReference type="InterPro" id="IPR028082">
    <property type="entry name" value="Peripla_BP_I"/>
</dbReference>
<keyword evidence="4" id="KW-0029">Amino-acid transport</keyword>
<keyword evidence="2" id="KW-0813">Transport</keyword>
<dbReference type="AlphaFoldDB" id="A0A286DIR3"/>
<dbReference type="OrthoDB" id="9772589at2"/>
<comment type="similarity">
    <text evidence="1">Belongs to the leucine-binding protein family.</text>
</comment>
<protein>
    <submittedName>
        <fullName evidence="6">Amino acid/amide ABC transporter substrate-binding protein, HAAT family</fullName>
    </submittedName>
</protein>
<dbReference type="InterPro" id="IPR028081">
    <property type="entry name" value="Leu-bd"/>
</dbReference>
<evidence type="ECO:0000256" key="4">
    <source>
        <dbReference type="ARBA" id="ARBA00022970"/>
    </source>
</evidence>
<evidence type="ECO:0000313" key="7">
    <source>
        <dbReference type="Proteomes" id="UP000219072"/>
    </source>
</evidence>
<evidence type="ECO:0000256" key="2">
    <source>
        <dbReference type="ARBA" id="ARBA00022448"/>
    </source>
</evidence>
<dbReference type="InterPro" id="IPR000709">
    <property type="entry name" value="Leu_Ile_Val-bd"/>
</dbReference>
<dbReference type="SUPFAM" id="SSF53822">
    <property type="entry name" value="Periplasmic binding protein-like I"/>
    <property type="match status" value="1"/>
</dbReference>
<evidence type="ECO:0000256" key="3">
    <source>
        <dbReference type="ARBA" id="ARBA00022729"/>
    </source>
</evidence>
<reference evidence="6 7" key="1">
    <citation type="submission" date="2017-09" db="EMBL/GenBank/DDBJ databases">
        <authorList>
            <person name="Ehlers B."/>
            <person name="Leendertz F.H."/>
        </authorList>
    </citation>
    <scope>NUCLEOTIDE SEQUENCE [LARGE SCALE GENOMIC DNA]</scope>
    <source>
        <strain evidence="6 7">CGMCC 4.7095</strain>
    </source>
</reference>
<name>A0A286DIR3_9ACTN</name>
<evidence type="ECO:0000313" key="6">
    <source>
        <dbReference type="EMBL" id="SOD58499.1"/>
    </source>
</evidence>
<sequence>MDVVRCRHGWARSRGFFLVLNKSIVRLAIPVAAGALLLTACGSDDDGDGGGGTTYKIAFQGPLSGQNVALGENMENGIELAISEANSSGDFDFTIEYLAADDQGAEGQATAAAQSAIDDQDVMAVVGPAFSGPTFVAAPLYGQAGLATVSSSATNPTITEEGFPTFLRAVPNDNAQGGAMARYLAAQDGVDSVMVIDDVTPYGEGLADVAMEELEAAGLQAQRESVPADTVDYGGAARTVTSSGVDALIYAGYYEALAPFATRLAESGFDGIGISGDGSNDDEFINLAGGAAEGWFLTCPCTDASAEDATQDFADRYQEEMGEAPGTYSAESYDVTNMIIQAIADLNGDVNRQSVYEALAGGEYEGLTKTFSFTDTGEFENESIFLYQVEEGVRGYVGNIDELIGG</sequence>
<accession>A0A286DIR3</accession>
<dbReference type="CDD" id="cd06342">
    <property type="entry name" value="PBP1_ABC_LIVBP-like"/>
    <property type="match status" value="1"/>
</dbReference>
<organism evidence="6 7">
    <name type="scientific">Streptomyces zhaozhouensis</name>
    <dbReference type="NCBI Taxonomy" id="1300267"/>
    <lineage>
        <taxon>Bacteria</taxon>
        <taxon>Bacillati</taxon>
        <taxon>Actinomycetota</taxon>
        <taxon>Actinomycetes</taxon>
        <taxon>Kitasatosporales</taxon>
        <taxon>Streptomycetaceae</taxon>
        <taxon>Streptomyces</taxon>
    </lineage>
</organism>
<feature type="domain" description="Leucine-binding protein" evidence="5">
    <location>
        <begin position="54"/>
        <end position="391"/>
    </location>
</feature>
<keyword evidence="3" id="KW-0732">Signal</keyword>
<dbReference type="EMBL" id="OCNE01000001">
    <property type="protein sequence ID" value="SOD58499.1"/>
    <property type="molecule type" value="Genomic_DNA"/>
</dbReference>
<dbReference type="GO" id="GO:0006865">
    <property type="term" value="P:amino acid transport"/>
    <property type="evidence" value="ECO:0007669"/>
    <property type="project" value="UniProtKB-KW"/>
</dbReference>
<keyword evidence="7" id="KW-1185">Reference proteome</keyword>
<dbReference type="PANTHER" id="PTHR47151:SF2">
    <property type="entry name" value="AMINO ACID BINDING PROTEIN"/>
    <property type="match status" value="1"/>
</dbReference>
<proteinExistence type="inferred from homology"/>
<evidence type="ECO:0000259" key="5">
    <source>
        <dbReference type="Pfam" id="PF13458"/>
    </source>
</evidence>
<dbReference type="Proteomes" id="UP000219072">
    <property type="component" value="Unassembled WGS sequence"/>
</dbReference>
<dbReference type="Gene3D" id="3.40.50.2300">
    <property type="match status" value="2"/>
</dbReference>